<dbReference type="InterPro" id="IPR002067">
    <property type="entry name" value="MCP"/>
</dbReference>
<dbReference type="GO" id="GO:0005743">
    <property type="term" value="C:mitochondrial inner membrane"/>
    <property type="evidence" value="ECO:0007669"/>
    <property type="project" value="InterPro"/>
</dbReference>
<feature type="repeat" description="Solcar" evidence="8">
    <location>
        <begin position="13"/>
        <end position="116"/>
    </location>
</feature>
<dbReference type="EMBL" id="CDMY01000840">
    <property type="protein sequence ID" value="CEM35081.1"/>
    <property type="molecule type" value="Genomic_DNA"/>
</dbReference>
<dbReference type="GO" id="GO:0005471">
    <property type="term" value="F:ATP:ADP antiporter activity"/>
    <property type="evidence" value="ECO:0007669"/>
    <property type="project" value="InterPro"/>
</dbReference>
<sequence>MMQSSDHDNHQPPSPQCSLVSAALAGMITKTACAPLDRVRTLYQTQGMFTSAGHSAAPRPSATLKYGGSFGLFGTFRQIYAEEGVAGLFRGNLMNCIRAMAVYGIKFGTNDFIKDQIRLARSSSSGSSSNGSSSNRADGRLYSSDLLLAGLVAGTVQKLATYPLDLLTVRLALGSNVASVASGGVGGGSGGYRGILDCVARIYVREGVGGFWKGLCPTLVTGVPYVALQLSLWDDYRDRYRRYIRPCVNGASSKADGAADVVESSVAGSLASLTAQLMVFPCDTIRKRMMADGVDKRTGDGMDPRKYRGMVDCLRQVLREGGVCRLYHGLVPCIVKALPNGAIQFGSLELFSRLVPQAYLLISSACASLAEHINNTRTRTSTTATAATAAAGVT</sequence>
<keyword evidence="3 9" id="KW-0813">Transport</keyword>
<dbReference type="PRINTS" id="PR00926">
    <property type="entry name" value="MITOCARRIER"/>
</dbReference>
<keyword evidence="5" id="KW-0677">Repeat</keyword>
<evidence type="ECO:0000256" key="3">
    <source>
        <dbReference type="ARBA" id="ARBA00022448"/>
    </source>
</evidence>
<gene>
    <name evidence="10" type="ORF">Vbra_18846</name>
</gene>
<dbReference type="InParanoid" id="A0A0G4GVX0"/>
<evidence type="ECO:0000256" key="7">
    <source>
        <dbReference type="ARBA" id="ARBA00023136"/>
    </source>
</evidence>
<dbReference type="GO" id="GO:0140021">
    <property type="term" value="P:mitochondrial ADP transmembrane transport"/>
    <property type="evidence" value="ECO:0007669"/>
    <property type="project" value="InterPro"/>
</dbReference>
<reference evidence="10 11" key="1">
    <citation type="submission" date="2014-11" db="EMBL/GenBank/DDBJ databases">
        <authorList>
            <person name="Zhu J."/>
            <person name="Qi W."/>
            <person name="Song R."/>
        </authorList>
    </citation>
    <scope>NUCLEOTIDE SEQUENCE [LARGE SCALE GENOMIC DNA]</scope>
</reference>
<evidence type="ECO:0000313" key="11">
    <source>
        <dbReference type="Proteomes" id="UP000041254"/>
    </source>
</evidence>
<dbReference type="InterPro" id="IPR018108">
    <property type="entry name" value="MCP_transmembrane"/>
</dbReference>
<feature type="repeat" description="Solcar" evidence="8">
    <location>
        <begin position="259"/>
        <end position="354"/>
    </location>
</feature>
<comment type="subcellular location">
    <subcellularLocation>
        <location evidence="1">Membrane</location>
        <topology evidence="1">Multi-pass membrane protein</topology>
    </subcellularLocation>
</comment>
<dbReference type="STRING" id="1169540.A0A0G4GVX0"/>
<dbReference type="OrthoDB" id="270584at2759"/>
<feature type="repeat" description="Solcar" evidence="8">
    <location>
        <begin position="141"/>
        <end position="239"/>
    </location>
</feature>
<dbReference type="Gene3D" id="1.50.40.10">
    <property type="entry name" value="Mitochondrial carrier domain"/>
    <property type="match status" value="2"/>
</dbReference>
<evidence type="ECO:0000256" key="8">
    <source>
        <dbReference type="PROSITE-ProRule" id="PRU00282"/>
    </source>
</evidence>
<dbReference type="InterPro" id="IPR002113">
    <property type="entry name" value="ADT_euk_type"/>
</dbReference>
<evidence type="ECO:0000256" key="4">
    <source>
        <dbReference type="ARBA" id="ARBA00022692"/>
    </source>
</evidence>
<comment type="similarity">
    <text evidence="2 9">Belongs to the mitochondrial carrier (TC 2.A.29) family.</text>
</comment>
<dbReference type="PANTHER" id="PTHR24089">
    <property type="entry name" value="SOLUTE CARRIER FAMILY 25"/>
    <property type="match status" value="1"/>
</dbReference>
<accession>A0A0G4GVX0</accession>
<dbReference type="PhylomeDB" id="A0A0G4GVX0"/>
<dbReference type="GO" id="GO:1990544">
    <property type="term" value="P:mitochondrial ATP transmembrane transport"/>
    <property type="evidence" value="ECO:0007669"/>
    <property type="project" value="InterPro"/>
</dbReference>
<keyword evidence="6" id="KW-1133">Transmembrane helix</keyword>
<proteinExistence type="inferred from homology"/>
<dbReference type="PROSITE" id="PS50920">
    <property type="entry name" value="SOLCAR"/>
    <property type="match status" value="3"/>
</dbReference>
<organism evidence="10 11">
    <name type="scientific">Vitrella brassicaformis (strain CCMP3155)</name>
    <dbReference type="NCBI Taxonomy" id="1169540"/>
    <lineage>
        <taxon>Eukaryota</taxon>
        <taxon>Sar</taxon>
        <taxon>Alveolata</taxon>
        <taxon>Colpodellida</taxon>
        <taxon>Vitrellaceae</taxon>
        <taxon>Vitrella</taxon>
    </lineage>
</organism>
<keyword evidence="4 8" id="KW-0812">Transmembrane</keyword>
<dbReference type="SUPFAM" id="SSF103506">
    <property type="entry name" value="Mitochondrial carrier"/>
    <property type="match status" value="1"/>
</dbReference>
<dbReference type="InterPro" id="IPR023395">
    <property type="entry name" value="MCP_dom_sf"/>
</dbReference>
<evidence type="ECO:0000256" key="5">
    <source>
        <dbReference type="ARBA" id="ARBA00022737"/>
    </source>
</evidence>
<dbReference type="AlphaFoldDB" id="A0A0G4GVX0"/>
<evidence type="ECO:0000256" key="1">
    <source>
        <dbReference type="ARBA" id="ARBA00004141"/>
    </source>
</evidence>
<name>A0A0G4GVX0_VITBC</name>
<evidence type="ECO:0008006" key="12">
    <source>
        <dbReference type="Google" id="ProtNLM"/>
    </source>
</evidence>
<protein>
    <recommendedName>
        <fullName evidence="12">Mitochondrial carrier protein</fullName>
    </recommendedName>
</protein>
<dbReference type="VEuPathDB" id="CryptoDB:Vbra_18846"/>
<evidence type="ECO:0000256" key="6">
    <source>
        <dbReference type="ARBA" id="ARBA00022989"/>
    </source>
</evidence>
<evidence type="ECO:0000256" key="9">
    <source>
        <dbReference type="RuleBase" id="RU000488"/>
    </source>
</evidence>
<keyword evidence="7 8" id="KW-0472">Membrane</keyword>
<dbReference type="OMA" id="PQNSIRF"/>
<evidence type="ECO:0000256" key="2">
    <source>
        <dbReference type="ARBA" id="ARBA00006375"/>
    </source>
</evidence>
<dbReference type="PRINTS" id="PR00927">
    <property type="entry name" value="ADPTRNSLCASE"/>
</dbReference>
<evidence type="ECO:0000313" key="10">
    <source>
        <dbReference type="EMBL" id="CEM35081.1"/>
    </source>
</evidence>
<dbReference type="Pfam" id="PF00153">
    <property type="entry name" value="Mito_carr"/>
    <property type="match status" value="3"/>
</dbReference>
<dbReference type="Proteomes" id="UP000041254">
    <property type="component" value="Unassembled WGS sequence"/>
</dbReference>
<keyword evidence="11" id="KW-1185">Reference proteome</keyword>